<comment type="caution">
    <text evidence="1">The sequence shown here is derived from an EMBL/GenBank/DDBJ whole genome shotgun (WGS) entry which is preliminary data.</text>
</comment>
<evidence type="ECO:0008006" key="3">
    <source>
        <dbReference type="Google" id="ProtNLM"/>
    </source>
</evidence>
<dbReference type="RefSeq" id="WP_187948723.1">
    <property type="nucleotide sequence ID" value="NZ_WNJQ01000004.1"/>
</dbReference>
<proteinExistence type="predicted"/>
<name>A0ABR7TBL3_9LACT</name>
<accession>A0ABR7TBL3</accession>
<keyword evidence="2" id="KW-1185">Reference proteome</keyword>
<dbReference type="Proteomes" id="UP000638836">
    <property type="component" value="Unassembled WGS sequence"/>
</dbReference>
<organism evidence="1 2">
    <name type="scientific">Carnobacterium inhibens</name>
    <dbReference type="NCBI Taxonomy" id="147709"/>
    <lineage>
        <taxon>Bacteria</taxon>
        <taxon>Bacillati</taxon>
        <taxon>Bacillota</taxon>
        <taxon>Bacilli</taxon>
        <taxon>Lactobacillales</taxon>
        <taxon>Carnobacteriaceae</taxon>
        <taxon>Carnobacterium</taxon>
    </lineage>
</organism>
<evidence type="ECO:0000313" key="1">
    <source>
        <dbReference type="EMBL" id="MBC9825350.1"/>
    </source>
</evidence>
<reference evidence="1 2" key="1">
    <citation type="journal article" date="2020" name="Microorganisms">
        <title>New Insight into Antimicrobial Compounds from Food and Marine-Sourced Carnobacterium Species through Phenotype and Genome Analyses.</title>
        <authorList>
            <person name="Begrem S."/>
            <person name="Ivaniuk F."/>
            <person name="Gigout-Chevalier F."/>
            <person name="Kolypczuk L."/>
            <person name="Bonnetot S."/>
            <person name="Leroi F."/>
            <person name="Grovel O."/>
            <person name="Delbarre-Ladrat C."/>
            <person name="Passerini D."/>
        </authorList>
    </citation>
    <scope>NUCLEOTIDE SEQUENCE [LARGE SCALE GENOMIC DNA]</scope>
    <source>
        <strain evidence="1 2">MIP2551</strain>
    </source>
</reference>
<protein>
    <recommendedName>
        <fullName evidence="3">Variable large protein</fullName>
    </recommendedName>
</protein>
<sequence length="62" mass="7066">MKKTVSELVIKAGKAIIFMISTQIVNYLSSEEFSNKVKNFIQEMVNKIVKLVMTEKVSDITK</sequence>
<dbReference type="EMBL" id="WNJQ01000004">
    <property type="protein sequence ID" value="MBC9825350.1"/>
    <property type="molecule type" value="Genomic_DNA"/>
</dbReference>
<evidence type="ECO:0000313" key="2">
    <source>
        <dbReference type="Proteomes" id="UP000638836"/>
    </source>
</evidence>
<gene>
    <name evidence="1" type="ORF">GLO26_05835</name>
</gene>